<organism evidence="1 2">
    <name type="scientific">Octopus vulgaris</name>
    <name type="common">Common octopus</name>
    <dbReference type="NCBI Taxonomy" id="6645"/>
    <lineage>
        <taxon>Eukaryota</taxon>
        <taxon>Metazoa</taxon>
        <taxon>Spiralia</taxon>
        <taxon>Lophotrochozoa</taxon>
        <taxon>Mollusca</taxon>
        <taxon>Cephalopoda</taxon>
        <taxon>Coleoidea</taxon>
        <taxon>Octopodiformes</taxon>
        <taxon>Octopoda</taxon>
        <taxon>Incirrata</taxon>
        <taxon>Octopodidae</taxon>
        <taxon>Octopus</taxon>
    </lineage>
</organism>
<keyword evidence="2" id="KW-1185">Reference proteome</keyword>
<accession>A0AA36BWX9</accession>
<dbReference type="EMBL" id="OX597840">
    <property type="protein sequence ID" value="CAI9741733.1"/>
    <property type="molecule type" value="Genomic_DNA"/>
</dbReference>
<proteinExistence type="predicted"/>
<name>A0AA36BWX9_OCTVU</name>
<reference evidence="1" key="1">
    <citation type="submission" date="2023-08" db="EMBL/GenBank/DDBJ databases">
        <authorList>
            <person name="Alioto T."/>
            <person name="Alioto T."/>
            <person name="Gomez Garrido J."/>
        </authorList>
    </citation>
    <scope>NUCLEOTIDE SEQUENCE</scope>
</reference>
<dbReference type="AlphaFoldDB" id="A0AA36BWX9"/>
<gene>
    <name evidence="1" type="ORF">OCTVUL_1B009501</name>
</gene>
<dbReference type="Proteomes" id="UP001162480">
    <property type="component" value="Chromosome 27"/>
</dbReference>
<sequence>MADPKYANLPGIVSIQCGVATMYVSFNNSNPSLANYDYITYATDMSPGRMFVGKPTSPSTFFHTISSKMLCGLNTTDCCNAHYNITFTTIGLNDSCTTVQYIFSYTGQPGKYIQYDTAGNLNAICCPENHIFDAILKRSCGEGTELQGSKGLEGSKALKAQKR</sequence>
<evidence type="ECO:0000313" key="1">
    <source>
        <dbReference type="EMBL" id="CAI9741733.1"/>
    </source>
</evidence>
<protein>
    <submittedName>
        <fullName evidence="1">Uncharacterized protein</fullName>
    </submittedName>
</protein>
<evidence type="ECO:0000313" key="2">
    <source>
        <dbReference type="Proteomes" id="UP001162480"/>
    </source>
</evidence>